<proteinExistence type="predicted"/>
<evidence type="ECO:0000256" key="6">
    <source>
        <dbReference type="ARBA" id="ARBA00022989"/>
    </source>
</evidence>
<evidence type="ECO:0000256" key="4">
    <source>
        <dbReference type="ARBA" id="ARBA00022679"/>
    </source>
</evidence>
<accession>A0ABR5SEN2</accession>
<keyword evidence="7 8" id="KW-0472">Membrane</keyword>
<keyword evidence="2" id="KW-1003">Cell membrane</keyword>
<comment type="caution">
    <text evidence="9">The sequence shown here is derived from an EMBL/GenBank/DDBJ whole genome shotgun (WGS) entry which is preliminary data.</text>
</comment>
<evidence type="ECO:0000256" key="5">
    <source>
        <dbReference type="ARBA" id="ARBA00022692"/>
    </source>
</evidence>
<dbReference type="EMBL" id="LNQR01000080">
    <property type="protein sequence ID" value="KWT83007.1"/>
    <property type="molecule type" value="Genomic_DNA"/>
</dbReference>
<comment type="subcellular location">
    <subcellularLocation>
        <location evidence="1">Cell membrane</location>
        <topology evidence="1">Multi-pass membrane protein</topology>
    </subcellularLocation>
</comment>
<keyword evidence="10" id="KW-1185">Reference proteome</keyword>
<dbReference type="PANTHER" id="PTHR33908">
    <property type="entry name" value="MANNOSYLTRANSFERASE YKCB-RELATED"/>
    <property type="match status" value="1"/>
</dbReference>
<feature type="transmembrane region" description="Helical" evidence="8">
    <location>
        <begin position="313"/>
        <end position="333"/>
    </location>
</feature>
<reference evidence="9 10" key="1">
    <citation type="submission" date="2015-11" db="EMBL/GenBank/DDBJ databases">
        <authorList>
            <person name="Lin W."/>
        </authorList>
    </citation>
    <scope>NUCLEOTIDE SEQUENCE [LARGE SCALE GENOMIC DNA]</scope>
    <source>
        <strain evidence="9 10">HCH-1</strain>
    </source>
</reference>
<feature type="transmembrane region" description="Helical" evidence="8">
    <location>
        <begin position="281"/>
        <end position="301"/>
    </location>
</feature>
<keyword evidence="4" id="KW-0808">Transferase</keyword>
<evidence type="ECO:0000256" key="1">
    <source>
        <dbReference type="ARBA" id="ARBA00004651"/>
    </source>
</evidence>
<keyword evidence="6 8" id="KW-1133">Transmembrane helix</keyword>
<evidence type="ECO:0000256" key="8">
    <source>
        <dbReference type="SAM" id="Phobius"/>
    </source>
</evidence>
<evidence type="ECO:0008006" key="11">
    <source>
        <dbReference type="Google" id="ProtNLM"/>
    </source>
</evidence>
<feature type="transmembrane region" description="Helical" evidence="8">
    <location>
        <begin position="339"/>
        <end position="362"/>
    </location>
</feature>
<evidence type="ECO:0000313" key="9">
    <source>
        <dbReference type="EMBL" id="KWT83007.1"/>
    </source>
</evidence>
<feature type="transmembrane region" description="Helical" evidence="8">
    <location>
        <begin position="176"/>
        <end position="205"/>
    </location>
</feature>
<protein>
    <recommendedName>
        <fullName evidence="11">Glycosyltransferase RgtA/B/C/D-like domain-containing protein</fullName>
    </recommendedName>
</protein>
<sequence length="522" mass="59901">MIGLNSSTEAINQNRDHIHRLADIFLGVFVAYVGWRCMNYYSGILWASDSAIFVNIAHHMINGKLLYRELWEDKQPMVFVVNYLALKFGDGTFNSVRLVERYFAVAAALVFFISALRTFASSWLAAIFTVTFLLIFYDYRTGGIFDMGNLTEEYGSVFMIIGVLFVLEAVRQDNLYYVLVSGIFFSFSVFTKEPFFLSALPWMIYLFIMKVETTSRLQANWKNMMYFAAGAAIPLIIALTYFISTGIFRDWLDVFDHNVVMARERQAAVPLSQMINKRYNAFLSLILYVKTVNIFFTLGVLSIFQRSFLRTNNYIPVVLVSWFTMSFIATNIQGSYGHYYIMMVPAFIMTALCGAAFLVYNLRRIAGQISAVVVVVVLFSVSLLTMDYTVISGSFSKLKYTTSKVAVDAVSEYIKEHTKDSDTIWVPSYNKYIYLQSGRLSPTKYLFLLGDTFLPTKIASTEQKMRSLRDNLTSKPPKFIFLESLTQLTWLQPVGIPEWFYNNYILDSTWYDGDLYINVNSL</sequence>
<dbReference type="Proteomes" id="UP000060487">
    <property type="component" value="Unassembled WGS sequence"/>
</dbReference>
<dbReference type="InterPro" id="IPR050297">
    <property type="entry name" value="LipidA_mod_glycosyltrf_83"/>
</dbReference>
<evidence type="ECO:0000256" key="7">
    <source>
        <dbReference type="ARBA" id="ARBA00023136"/>
    </source>
</evidence>
<organism evidence="9 10">
    <name type="scientific">Candidatus Magnetominusculus xianensis</name>
    <dbReference type="NCBI Taxonomy" id="1748249"/>
    <lineage>
        <taxon>Bacteria</taxon>
        <taxon>Pseudomonadati</taxon>
        <taxon>Nitrospirota</taxon>
        <taxon>Nitrospiria</taxon>
        <taxon>Nitrospirales</taxon>
        <taxon>Nitrospiraceae</taxon>
        <taxon>Candidatus Magnetominusculus</taxon>
    </lineage>
</organism>
<keyword evidence="5 8" id="KW-0812">Transmembrane</keyword>
<feature type="transmembrane region" description="Helical" evidence="8">
    <location>
        <begin position="98"/>
        <end position="116"/>
    </location>
</feature>
<feature type="transmembrane region" description="Helical" evidence="8">
    <location>
        <begin position="226"/>
        <end position="248"/>
    </location>
</feature>
<name>A0ABR5SEN2_9BACT</name>
<feature type="transmembrane region" description="Helical" evidence="8">
    <location>
        <begin position="21"/>
        <end position="38"/>
    </location>
</feature>
<keyword evidence="3" id="KW-0328">Glycosyltransferase</keyword>
<evidence type="ECO:0000256" key="3">
    <source>
        <dbReference type="ARBA" id="ARBA00022676"/>
    </source>
</evidence>
<feature type="transmembrane region" description="Helical" evidence="8">
    <location>
        <begin position="369"/>
        <end position="391"/>
    </location>
</feature>
<evidence type="ECO:0000313" key="10">
    <source>
        <dbReference type="Proteomes" id="UP000060487"/>
    </source>
</evidence>
<gene>
    <name evidence="9" type="ORF">ASN18_2281</name>
</gene>
<dbReference type="PANTHER" id="PTHR33908:SF11">
    <property type="entry name" value="MEMBRANE PROTEIN"/>
    <property type="match status" value="1"/>
</dbReference>
<evidence type="ECO:0000256" key="2">
    <source>
        <dbReference type="ARBA" id="ARBA00022475"/>
    </source>
</evidence>
<feature type="transmembrane region" description="Helical" evidence="8">
    <location>
        <begin position="151"/>
        <end position="170"/>
    </location>
</feature>